<dbReference type="EMBL" id="LUAX01000007">
    <property type="protein sequence ID" value="OAM98450.1"/>
    <property type="molecule type" value="Genomic_DNA"/>
</dbReference>
<keyword evidence="1" id="KW-0812">Transmembrane</keyword>
<feature type="transmembrane region" description="Helical" evidence="1">
    <location>
        <begin position="37"/>
        <end position="55"/>
    </location>
</feature>
<name>A0A178J947_9VIBR</name>
<protein>
    <submittedName>
        <fullName evidence="3">Uncharacterized protein</fullName>
    </submittedName>
</protein>
<evidence type="ECO:0000313" key="2">
    <source>
        <dbReference type="EMBL" id="MDC5738690.1"/>
    </source>
</evidence>
<dbReference type="EMBL" id="JAPFIT010000010">
    <property type="protein sequence ID" value="MDC5738690.1"/>
    <property type="molecule type" value="Genomic_DNA"/>
</dbReference>
<sequence length="112" mass="12385">MLRILIFVLVVNGLASFALHVSELLFSVPELNFISDYFFYALLIQWSLSGLFLIAKPGKEPYLRHSPNPATRMAASIADEPKANDSQSNFDVGISMLLFLSGGFSLLMCIVL</sequence>
<reference evidence="3 4" key="1">
    <citation type="submission" date="2016-03" db="EMBL/GenBank/DDBJ databases">
        <title>Draft genome sequence of the Vibrio tubiashii subs. europaeus.</title>
        <authorList>
            <person name="Spinard E."/>
            <person name="Dubert J."/>
            <person name="Nelson D.R."/>
            <person name="Barja J.L."/>
        </authorList>
    </citation>
    <scope>NUCLEOTIDE SEQUENCE [LARGE SCALE GENOMIC DNA]</scope>
    <source>
        <strain evidence="4">PP-638</strain>
        <strain evidence="3">PP2-638</strain>
    </source>
</reference>
<gene>
    <name evidence="3" type="ORF">AZ468_23350</name>
    <name evidence="2" type="ORF">OPW20_01365</name>
</gene>
<dbReference type="Proteomes" id="UP001150001">
    <property type="component" value="Unassembled WGS sequence"/>
</dbReference>
<feature type="transmembrane region" description="Helical" evidence="1">
    <location>
        <begin position="92"/>
        <end position="111"/>
    </location>
</feature>
<dbReference type="OrthoDB" id="5906309at2"/>
<proteinExistence type="predicted"/>
<reference evidence="2" key="2">
    <citation type="submission" date="2022-11" db="EMBL/GenBank/DDBJ databases">
        <title>Role of the vibriolysin VemA secreted by the emergent pathogen Vibrio europaeus in the colonization of Manila clam mucus.</title>
        <authorList>
            <person name="Martinez C."/>
            <person name="Rodriguez S."/>
            <person name="Vences A."/>
            <person name="Barja J.L."/>
            <person name="Toranzo A.E."/>
            <person name="Dubert J."/>
        </authorList>
    </citation>
    <scope>NUCLEOTIDE SEQUENCE</scope>
    <source>
        <strain evidence="2">3454</strain>
    </source>
</reference>
<keyword evidence="1" id="KW-0472">Membrane</keyword>
<accession>A0A178J947</accession>
<evidence type="ECO:0000313" key="4">
    <source>
        <dbReference type="Proteomes" id="UP000094761"/>
    </source>
</evidence>
<dbReference type="AlphaFoldDB" id="A0A178J947"/>
<evidence type="ECO:0000313" key="3">
    <source>
        <dbReference type="EMBL" id="OAM98450.1"/>
    </source>
</evidence>
<keyword evidence="5" id="KW-1185">Reference proteome</keyword>
<dbReference type="RefSeq" id="WP_069669587.1">
    <property type="nucleotide sequence ID" value="NZ_CP180206.1"/>
</dbReference>
<dbReference type="Proteomes" id="UP000094761">
    <property type="component" value="Unassembled WGS sequence"/>
</dbReference>
<organism evidence="3 4">
    <name type="scientific">Vibrio europaeus</name>
    <dbReference type="NCBI Taxonomy" id="300876"/>
    <lineage>
        <taxon>Bacteria</taxon>
        <taxon>Pseudomonadati</taxon>
        <taxon>Pseudomonadota</taxon>
        <taxon>Gammaproteobacteria</taxon>
        <taxon>Vibrionales</taxon>
        <taxon>Vibrionaceae</taxon>
        <taxon>Vibrio</taxon>
        <taxon>Vibrio oreintalis group</taxon>
    </lineage>
</organism>
<dbReference type="GeneID" id="78078675"/>
<comment type="caution">
    <text evidence="3">The sequence shown here is derived from an EMBL/GenBank/DDBJ whole genome shotgun (WGS) entry which is preliminary data.</text>
</comment>
<evidence type="ECO:0000256" key="1">
    <source>
        <dbReference type="SAM" id="Phobius"/>
    </source>
</evidence>
<keyword evidence="1" id="KW-1133">Transmembrane helix</keyword>
<evidence type="ECO:0000313" key="5">
    <source>
        <dbReference type="Proteomes" id="UP001150001"/>
    </source>
</evidence>